<dbReference type="InterPro" id="IPR000700">
    <property type="entry name" value="PAS-assoc_C"/>
</dbReference>
<dbReference type="InterPro" id="IPR036457">
    <property type="entry name" value="PPM-type-like_dom_sf"/>
</dbReference>
<dbReference type="Gene3D" id="3.30.450.20">
    <property type="entry name" value="PAS domain"/>
    <property type="match status" value="2"/>
</dbReference>
<dbReference type="SUPFAM" id="SSF55785">
    <property type="entry name" value="PYP-like sensor domain (PAS domain)"/>
    <property type="match status" value="2"/>
</dbReference>
<dbReference type="Pfam" id="PF13426">
    <property type="entry name" value="PAS_9"/>
    <property type="match status" value="1"/>
</dbReference>
<dbReference type="CDD" id="cd16936">
    <property type="entry name" value="HATPase_RsbW-like"/>
    <property type="match status" value="1"/>
</dbReference>
<dbReference type="InterPro" id="IPR052016">
    <property type="entry name" value="Bact_Sigma-Reg"/>
</dbReference>
<dbReference type="PANTHER" id="PTHR43156:SF2">
    <property type="entry name" value="STAGE II SPORULATION PROTEIN E"/>
    <property type="match status" value="1"/>
</dbReference>
<gene>
    <name evidence="5" type="ORF">RM780_12260</name>
</gene>
<dbReference type="InterPro" id="IPR001932">
    <property type="entry name" value="PPM-type_phosphatase-like_dom"/>
</dbReference>
<dbReference type="InterPro" id="IPR035965">
    <property type="entry name" value="PAS-like_dom_sf"/>
</dbReference>
<dbReference type="EMBL" id="JAVREN010000014">
    <property type="protein sequence ID" value="MDT0307732.1"/>
    <property type="molecule type" value="Genomic_DNA"/>
</dbReference>
<dbReference type="Proteomes" id="UP001183388">
    <property type="component" value="Unassembled WGS sequence"/>
</dbReference>
<organism evidence="5 6">
    <name type="scientific">Streptomyces boetiae</name>
    <dbReference type="NCBI Taxonomy" id="3075541"/>
    <lineage>
        <taxon>Bacteria</taxon>
        <taxon>Bacillati</taxon>
        <taxon>Actinomycetota</taxon>
        <taxon>Actinomycetes</taxon>
        <taxon>Kitasatosporales</taxon>
        <taxon>Streptomycetaceae</taxon>
        <taxon>Streptomyces</taxon>
    </lineage>
</organism>
<dbReference type="PANTHER" id="PTHR43156">
    <property type="entry name" value="STAGE II SPORULATION PROTEIN E-RELATED"/>
    <property type="match status" value="1"/>
</dbReference>
<dbReference type="PROSITE" id="PS50113">
    <property type="entry name" value="PAC"/>
    <property type="match status" value="1"/>
</dbReference>
<feature type="domain" description="PAC" evidence="4">
    <location>
        <begin position="216"/>
        <end position="267"/>
    </location>
</feature>
<dbReference type="InterPro" id="IPR003018">
    <property type="entry name" value="GAF"/>
</dbReference>
<dbReference type="InterPro" id="IPR036890">
    <property type="entry name" value="HATPase_C_sf"/>
</dbReference>
<dbReference type="SUPFAM" id="SSF55781">
    <property type="entry name" value="GAF domain-like"/>
    <property type="match status" value="1"/>
</dbReference>
<dbReference type="NCBIfam" id="TIGR00229">
    <property type="entry name" value="sensory_box"/>
    <property type="match status" value="1"/>
</dbReference>
<dbReference type="SMART" id="SM00091">
    <property type="entry name" value="PAS"/>
    <property type="match status" value="2"/>
</dbReference>
<dbReference type="PROSITE" id="PS50112">
    <property type="entry name" value="PAS"/>
    <property type="match status" value="1"/>
</dbReference>
<keyword evidence="6" id="KW-1185">Reference proteome</keyword>
<dbReference type="CDD" id="cd00130">
    <property type="entry name" value="PAS"/>
    <property type="match status" value="2"/>
</dbReference>
<evidence type="ECO:0000259" key="3">
    <source>
        <dbReference type="PROSITE" id="PS50112"/>
    </source>
</evidence>
<accession>A0ABU2L8R6</accession>
<dbReference type="Pfam" id="PF01590">
    <property type="entry name" value="GAF"/>
    <property type="match status" value="1"/>
</dbReference>
<dbReference type="InterPro" id="IPR029016">
    <property type="entry name" value="GAF-like_dom_sf"/>
</dbReference>
<dbReference type="SMART" id="SM00331">
    <property type="entry name" value="PP2C_SIG"/>
    <property type="match status" value="1"/>
</dbReference>
<dbReference type="SUPFAM" id="SSF55874">
    <property type="entry name" value="ATPase domain of HSP90 chaperone/DNA topoisomerase II/histidine kinase"/>
    <property type="match status" value="1"/>
</dbReference>
<evidence type="ECO:0000256" key="1">
    <source>
        <dbReference type="ARBA" id="ARBA00022801"/>
    </source>
</evidence>
<dbReference type="Pfam" id="PF07228">
    <property type="entry name" value="SpoIIE"/>
    <property type="match status" value="1"/>
</dbReference>
<evidence type="ECO:0000256" key="2">
    <source>
        <dbReference type="SAM" id="MobiDB-lite"/>
    </source>
</evidence>
<name>A0ABU2L8R6_9ACTN</name>
<keyword evidence="1" id="KW-0378">Hydrolase</keyword>
<feature type="region of interest" description="Disordered" evidence="2">
    <location>
        <begin position="1"/>
        <end position="23"/>
    </location>
</feature>
<evidence type="ECO:0000313" key="5">
    <source>
        <dbReference type="EMBL" id="MDT0307732.1"/>
    </source>
</evidence>
<dbReference type="InterPro" id="IPR003594">
    <property type="entry name" value="HATPase_dom"/>
</dbReference>
<feature type="region of interest" description="Disordered" evidence="2">
    <location>
        <begin position="783"/>
        <end position="806"/>
    </location>
</feature>
<reference evidence="6" key="1">
    <citation type="submission" date="2023-07" db="EMBL/GenBank/DDBJ databases">
        <title>30 novel species of actinomycetes from the DSMZ collection.</title>
        <authorList>
            <person name="Nouioui I."/>
        </authorList>
    </citation>
    <scope>NUCLEOTIDE SEQUENCE [LARGE SCALE GENOMIC DNA]</scope>
    <source>
        <strain evidence="6">DSM 44917</strain>
    </source>
</reference>
<dbReference type="Gene3D" id="3.30.450.40">
    <property type="match status" value="1"/>
</dbReference>
<dbReference type="InterPro" id="IPR013656">
    <property type="entry name" value="PAS_4"/>
</dbReference>
<comment type="caution">
    <text evidence="5">The sequence shown here is derived from an EMBL/GenBank/DDBJ whole genome shotgun (WGS) entry which is preliminary data.</text>
</comment>
<dbReference type="RefSeq" id="WP_311630682.1">
    <property type="nucleotide sequence ID" value="NZ_JAVREN010000014.1"/>
</dbReference>
<dbReference type="SMART" id="SM00065">
    <property type="entry name" value="GAF"/>
    <property type="match status" value="1"/>
</dbReference>
<feature type="compositionally biased region" description="Basic and acidic residues" evidence="2">
    <location>
        <begin position="790"/>
        <end position="803"/>
    </location>
</feature>
<dbReference type="Gene3D" id="3.30.565.10">
    <property type="entry name" value="Histidine kinase-like ATPase, C-terminal domain"/>
    <property type="match status" value="1"/>
</dbReference>
<dbReference type="Pfam" id="PF13581">
    <property type="entry name" value="HATPase_c_2"/>
    <property type="match status" value="1"/>
</dbReference>
<evidence type="ECO:0000313" key="6">
    <source>
        <dbReference type="Proteomes" id="UP001183388"/>
    </source>
</evidence>
<dbReference type="Pfam" id="PF08448">
    <property type="entry name" value="PAS_4"/>
    <property type="match status" value="1"/>
</dbReference>
<feature type="domain" description="PAS" evidence="3">
    <location>
        <begin position="144"/>
        <end position="214"/>
    </location>
</feature>
<dbReference type="Gene3D" id="3.60.40.10">
    <property type="entry name" value="PPM-type phosphatase domain"/>
    <property type="match status" value="1"/>
</dbReference>
<protein>
    <submittedName>
        <fullName evidence="5">SpoIIE family protein phosphatase</fullName>
    </submittedName>
</protein>
<sequence length="835" mass="87906">MRTDPPGRTGSSGRAGPPDAPSRRPLLDALDIGGLLLGGNGKVVACDPALAGLLGRAPETVTGRRLADLAADGPGESAGALAELTGLAGDVGRERWAGALELRHADGGPVPLEGRAARIAGPDGRPLTLVHLVAAGRTGAVEQDLAALDALFTASPLGIALFDRDLRYTRVNRALAALHGTPAHALIGRTVLDALPPPVSQEIHRLQRHVLRTGRSVTDLVTASPDGRGAHSVSVGPLTDRAGETAGLGCTVMDITERREALARTERARQRLTLLDDVGTALGDLLDVGRVCEALADALVPRFGDFCSVQLTTAVATGGEPPDAGEVPGAQLIQLGVATTRGGPEVKEIFRYGSRAVHPPGSILGTVLATGVPHLARSPDEILAATPPGHPRAEATRRLGIHSMLTIPLRARGTVLGLLVVSRAGRRAAFDRDDLTLAAALSTRAGITLDNVRLYVREREGALMLQRSLLPRELPTVPGVEVGHRYVPSSSGAEIGGDWFDVIPLAGGRVALVIGDATGHGMRAAAVMGQLRTAVRTLAGLDLSPAELLRRLNDIGTDIAPHPDPLMATCVYAVYDPATRVCTMAGAGHLPPMLATREDGGGRWEARQVDLPAGVPLGLEDVRFEERRVEVAEGSLLVLYTDGLVETRGESIAGGLERLRRLLARAAGATAAHDSPLEALCDEIVGALRPEVPAHDSDDLALLAVRLGRLPAERVMTRAFPAERHMVREARHQVRETLRDWGLTALADRAELLVSELVTNAVRHARGPVGLRMVHGPTLLVEVTDPDPAPPRERTAAPEDEGGRGLPLVARESRRWGSRRVPAGKTVWFELGLPG</sequence>
<dbReference type="SUPFAM" id="SSF81606">
    <property type="entry name" value="PP2C-like"/>
    <property type="match status" value="1"/>
</dbReference>
<proteinExistence type="predicted"/>
<dbReference type="InterPro" id="IPR000014">
    <property type="entry name" value="PAS"/>
</dbReference>
<evidence type="ECO:0000259" key="4">
    <source>
        <dbReference type="PROSITE" id="PS50113"/>
    </source>
</evidence>